<reference evidence="2" key="1">
    <citation type="journal article" date="2022" name="Mol. Ecol. Resour.">
        <title>The genomes of chicory, endive, great burdock and yacon provide insights into Asteraceae palaeo-polyploidization history and plant inulin production.</title>
        <authorList>
            <person name="Fan W."/>
            <person name="Wang S."/>
            <person name="Wang H."/>
            <person name="Wang A."/>
            <person name="Jiang F."/>
            <person name="Liu H."/>
            <person name="Zhao H."/>
            <person name="Xu D."/>
            <person name="Zhang Y."/>
        </authorList>
    </citation>
    <scope>NUCLEOTIDE SEQUENCE [LARGE SCALE GENOMIC DNA]</scope>
    <source>
        <strain evidence="2">cv. Niubang</strain>
    </source>
</reference>
<reference evidence="1 2" key="2">
    <citation type="journal article" date="2022" name="Mol. Ecol. Resour.">
        <title>The genomes of chicory, endive, great burdock and yacon provide insights into Asteraceae paleo-polyploidization history and plant inulin production.</title>
        <authorList>
            <person name="Fan W."/>
            <person name="Wang S."/>
            <person name="Wang H."/>
            <person name="Wang A."/>
            <person name="Jiang F."/>
            <person name="Liu H."/>
            <person name="Zhao H."/>
            <person name="Xu D."/>
            <person name="Zhang Y."/>
        </authorList>
    </citation>
    <scope>NUCLEOTIDE SEQUENCE [LARGE SCALE GENOMIC DNA]</scope>
    <source>
        <strain evidence="2">cv. Niubang</strain>
        <tissue evidence="1">Leaf</tissue>
    </source>
</reference>
<protein>
    <submittedName>
        <fullName evidence="1">Uncharacterized protein</fullName>
    </submittedName>
</protein>
<keyword evidence="2" id="KW-1185">Reference proteome</keyword>
<proteinExistence type="predicted"/>
<evidence type="ECO:0000313" key="1">
    <source>
        <dbReference type="EMBL" id="KAI3718112.1"/>
    </source>
</evidence>
<evidence type="ECO:0000313" key="2">
    <source>
        <dbReference type="Proteomes" id="UP001055879"/>
    </source>
</evidence>
<accession>A0ACB9B6Q5</accession>
<dbReference type="Proteomes" id="UP001055879">
    <property type="component" value="Linkage Group LG06"/>
</dbReference>
<dbReference type="EMBL" id="CM042052">
    <property type="protein sequence ID" value="KAI3718112.1"/>
    <property type="molecule type" value="Genomic_DNA"/>
</dbReference>
<gene>
    <name evidence="1" type="ORF">L6452_18964</name>
</gene>
<name>A0ACB9B6Q5_ARCLA</name>
<sequence length="146" mass="16338">MWEETWSGEGNDCLKYLLLSFLTIPLFGSGIRRRRWLCGGGGGWMKAEAFETLVNQVVVVDGVIRRRGGERGTAHFSEVIVFVRSSSLVSSLESSRSKTKKEKSLAQDVKKLSFVVSSTHLLRRSKAILKVDVRVAWSASFLGRFL</sequence>
<organism evidence="1 2">
    <name type="scientific">Arctium lappa</name>
    <name type="common">Greater burdock</name>
    <name type="synonym">Lappa major</name>
    <dbReference type="NCBI Taxonomy" id="4217"/>
    <lineage>
        <taxon>Eukaryota</taxon>
        <taxon>Viridiplantae</taxon>
        <taxon>Streptophyta</taxon>
        <taxon>Embryophyta</taxon>
        <taxon>Tracheophyta</taxon>
        <taxon>Spermatophyta</taxon>
        <taxon>Magnoliopsida</taxon>
        <taxon>eudicotyledons</taxon>
        <taxon>Gunneridae</taxon>
        <taxon>Pentapetalae</taxon>
        <taxon>asterids</taxon>
        <taxon>campanulids</taxon>
        <taxon>Asterales</taxon>
        <taxon>Asteraceae</taxon>
        <taxon>Carduoideae</taxon>
        <taxon>Cardueae</taxon>
        <taxon>Arctiinae</taxon>
        <taxon>Arctium</taxon>
    </lineage>
</organism>
<comment type="caution">
    <text evidence="1">The sequence shown here is derived from an EMBL/GenBank/DDBJ whole genome shotgun (WGS) entry which is preliminary data.</text>
</comment>